<dbReference type="OMA" id="VNDEYMH"/>
<accession>A0A3P7FRS1</accession>
<gene>
    <name evidence="10" type="ORF">WBA_LOCUS6804</name>
</gene>
<dbReference type="OrthoDB" id="4062651at2759"/>
<evidence type="ECO:0000256" key="8">
    <source>
        <dbReference type="SAM" id="Phobius"/>
    </source>
</evidence>
<dbReference type="PANTHER" id="PTHR46877:SF14">
    <property type="entry name" value="RECEPTOR PROTEIN-TYROSINE KINASE"/>
    <property type="match status" value="1"/>
</dbReference>
<evidence type="ECO:0000256" key="2">
    <source>
        <dbReference type="ARBA" id="ARBA00022692"/>
    </source>
</evidence>
<sequence length="327" mass="36942">MLDCKPCPGHSSTRNTGSAECQCDAGYYRADDEGADFSCTQPPSKPSHVTVARIDDTSVVIEWDEPLVLGGRKELWYRYQCPECPSTTIAHPAGNTFTAQRLQLTALKAGTTYTVLIFAENKVSKIESVVSQYALVEFTTRTTVPVVNGLRIEGIQENGVTIAWKPIGTMRKELSYEIESLHNDSSAVVKTTRSYYTFESLKPQFMYSFRVRIVNEHGYGTWSEPLWYQPGHGLPFAPISHHVDDDDIDVNDEYMHNNSIVDLHWSSPGPPLWIWVLLICTLVIIVLLTLLICLRQNRNRKRLSDCDGIDSYKNGICIYSVFFTFLI</sequence>
<dbReference type="InterPro" id="IPR036116">
    <property type="entry name" value="FN3_sf"/>
</dbReference>
<evidence type="ECO:0000256" key="7">
    <source>
        <dbReference type="ARBA" id="ARBA00023170"/>
    </source>
</evidence>
<comment type="subcellular location">
    <subcellularLocation>
        <location evidence="1">Membrane</location>
        <topology evidence="1">Single-pass membrane protein</topology>
    </subcellularLocation>
</comment>
<dbReference type="PANTHER" id="PTHR46877">
    <property type="entry name" value="EPH RECEPTOR A5"/>
    <property type="match status" value="1"/>
</dbReference>
<evidence type="ECO:0000313" key="11">
    <source>
        <dbReference type="Proteomes" id="UP000270924"/>
    </source>
</evidence>
<dbReference type="GO" id="GO:0005886">
    <property type="term" value="C:plasma membrane"/>
    <property type="evidence" value="ECO:0007669"/>
    <property type="project" value="TreeGrafter"/>
</dbReference>
<dbReference type="CDD" id="cd00063">
    <property type="entry name" value="FN3"/>
    <property type="match status" value="2"/>
</dbReference>
<dbReference type="GO" id="GO:0005005">
    <property type="term" value="F:transmembrane-ephrin receptor activity"/>
    <property type="evidence" value="ECO:0007669"/>
    <property type="project" value="TreeGrafter"/>
</dbReference>
<feature type="domain" description="Fibronectin type-III" evidence="9">
    <location>
        <begin position="45"/>
        <end position="143"/>
    </location>
</feature>
<dbReference type="InterPro" id="IPR013783">
    <property type="entry name" value="Ig-like_fold"/>
</dbReference>
<dbReference type="InterPro" id="IPR050449">
    <property type="entry name" value="Ephrin_rcpt_TKs"/>
</dbReference>
<keyword evidence="5 8" id="KW-1133">Transmembrane helix</keyword>
<dbReference type="SUPFAM" id="SSF49265">
    <property type="entry name" value="Fibronectin type III"/>
    <property type="match status" value="1"/>
</dbReference>
<proteinExistence type="predicted"/>
<feature type="transmembrane region" description="Helical" evidence="8">
    <location>
        <begin position="272"/>
        <end position="294"/>
    </location>
</feature>
<keyword evidence="11" id="KW-1185">Reference proteome</keyword>
<dbReference type="GO" id="GO:0007411">
    <property type="term" value="P:axon guidance"/>
    <property type="evidence" value="ECO:0007669"/>
    <property type="project" value="TreeGrafter"/>
</dbReference>
<dbReference type="PROSITE" id="PS50853">
    <property type="entry name" value="FN3"/>
    <property type="match status" value="2"/>
</dbReference>
<evidence type="ECO:0000256" key="4">
    <source>
        <dbReference type="ARBA" id="ARBA00022840"/>
    </source>
</evidence>
<dbReference type="GO" id="GO:0005524">
    <property type="term" value="F:ATP binding"/>
    <property type="evidence" value="ECO:0007669"/>
    <property type="project" value="UniProtKB-KW"/>
</dbReference>
<keyword evidence="4" id="KW-0067">ATP-binding</keyword>
<dbReference type="Gene3D" id="2.10.50.10">
    <property type="entry name" value="Tumor Necrosis Factor Receptor, subunit A, domain 2"/>
    <property type="match status" value="1"/>
</dbReference>
<evidence type="ECO:0000256" key="3">
    <source>
        <dbReference type="ARBA" id="ARBA00022741"/>
    </source>
</evidence>
<keyword evidence="3" id="KW-0547">Nucleotide-binding</keyword>
<evidence type="ECO:0000256" key="1">
    <source>
        <dbReference type="ARBA" id="ARBA00004167"/>
    </source>
</evidence>
<protein>
    <recommendedName>
        <fullName evidence="9">Fibronectin type-III domain-containing protein</fullName>
    </recommendedName>
</protein>
<name>A0A3P7FRS1_WUCBA</name>
<dbReference type="Gene3D" id="2.60.40.10">
    <property type="entry name" value="Immunoglobulins"/>
    <property type="match status" value="2"/>
</dbReference>
<dbReference type="SMART" id="SM00060">
    <property type="entry name" value="FN3"/>
    <property type="match status" value="2"/>
</dbReference>
<dbReference type="InterPro" id="IPR003961">
    <property type="entry name" value="FN3_dom"/>
</dbReference>
<keyword evidence="6 8" id="KW-0472">Membrane</keyword>
<dbReference type="GO" id="GO:0030425">
    <property type="term" value="C:dendrite"/>
    <property type="evidence" value="ECO:0007669"/>
    <property type="project" value="TreeGrafter"/>
</dbReference>
<evidence type="ECO:0000259" key="9">
    <source>
        <dbReference type="PROSITE" id="PS50853"/>
    </source>
</evidence>
<dbReference type="Proteomes" id="UP000270924">
    <property type="component" value="Unassembled WGS sequence"/>
</dbReference>
<dbReference type="AlphaFoldDB" id="A0A3P7FRS1"/>
<dbReference type="EMBL" id="UYWW01004305">
    <property type="protein sequence ID" value="VDM13418.1"/>
    <property type="molecule type" value="Genomic_DNA"/>
</dbReference>
<feature type="domain" description="Fibronectin type-III" evidence="9">
    <location>
        <begin position="146"/>
        <end position="233"/>
    </location>
</feature>
<dbReference type="Pfam" id="PF00041">
    <property type="entry name" value="fn3"/>
    <property type="match status" value="2"/>
</dbReference>
<keyword evidence="2 8" id="KW-0812">Transmembrane</keyword>
<evidence type="ECO:0000256" key="6">
    <source>
        <dbReference type="ARBA" id="ARBA00023136"/>
    </source>
</evidence>
<organism evidence="10 11">
    <name type="scientific">Wuchereria bancrofti</name>
    <dbReference type="NCBI Taxonomy" id="6293"/>
    <lineage>
        <taxon>Eukaryota</taxon>
        <taxon>Metazoa</taxon>
        <taxon>Ecdysozoa</taxon>
        <taxon>Nematoda</taxon>
        <taxon>Chromadorea</taxon>
        <taxon>Rhabditida</taxon>
        <taxon>Spirurina</taxon>
        <taxon>Spiruromorpha</taxon>
        <taxon>Filarioidea</taxon>
        <taxon>Onchocercidae</taxon>
        <taxon>Wuchereria</taxon>
    </lineage>
</organism>
<keyword evidence="7" id="KW-0675">Receptor</keyword>
<dbReference type="InParanoid" id="A0A3P7FRS1"/>
<evidence type="ECO:0000313" key="10">
    <source>
        <dbReference type="EMBL" id="VDM13418.1"/>
    </source>
</evidence>
<reference evidence="10 11" key="1">
    <citation type="submission" date="2018-11" db="EMBL/GenBank/DDBJ databases">
        <authorList>
            <consortium name="Pathogen Informatics"/>
        </authorList>
    </citation>
    <scope>NUCLEOTIDE SEQUENCE [LARGE SCALE GENOMIC DNA]</scope>
</reference>
<evidence type="ECO:0000256" key="5">
    <source>
        <dbReference type="ARBA" id="ARBA00022989"/>
    </source>
</evidence>